<proteinExistence type="predicted"/>
<feature type="compositionally biased region" description="Polar residues" evidence="1">
    <location>
        <begin position="91"/>
        <end position="104"/>
    </location>
</feature>
<sequence>MDSHVPSNPNEESWTEEKHVNFLNSMEAWFVCTMLDSNDRFNLRLDRQLPDTSDSTLNCKHNAPTTRNHTTSRFTGTNRCKMKVRPDRRSSSNPLASSQDQVSYPCSPCPSQMMCRSCVILKKKMKPLKSF</sequence>
<keyword evidence="3" id="KW-1185">Reference proteome</keyword>
<organism evidence="2 3">
    <name type="scientific">Hibiscus syriacus</name>
    <name type="common">Rose of Sharon</name>
    <dbReference type="NCBI Taxonomy" id="106335"/>
    <lineage>
        <taxon>Eukaryota</taxon>
        <taxon>Viridiplantae</taxon>
        <taxon>Streptophyta</taxon>
        <taxon>Embryophyta</taxon>
        <taxon>Tracheophyta</taxon>
        <taxon>Spermatophyta</taxon>
        <taxon>Magnoliopsida</taxon>
        <taxon>eudicotyledons</taxon>
        <taxon>Gunneridae</taxon>
        <taxon>Pentapetalae</taxon>
        <taxon>rosids</taxon>
        <taxon>malvids</taxon>
        <taxon>Malvales</taxon>
        <taxon>Malvaceae</taxon>
        <taxon>Malvoideae</taxon>
        <taxon>Hibiscus</taxon>
    </lineage>
</organism>
<feature type="region of interest" description="Disordered" evidence="1">
    <location>
        <begin position="52"/>
        <end position="105"/>
    </location>
</feature>
<dbReference type="AlphaFoldDB" id="A0A6A2Y3I9"/>
<protein>
    <submittedName>
        <fullName evidence="2">FAD-binding Berberine family protein</fullName>
    </submittedName>
</protein>
<dbReference type="EMBL" id="VEPZ02001337">
    <property type="protein sequence ID" value="KAE8678300.1"/>
    <property type="molecule type" value="Genomic_DNA"/>
</dbReference>
<comment type="caution">
    <text evidence="2">The sequence shown here is derived from an EMBL/GenBank/DDBJ whole genome shotgun (WGS) entry which is preliminary data.</text>
</comment>
<evidence type="ECO:0000313" key="2">
    <source>
        <dbReference type="EMBL" id="KAE8678300.1"/>
    </source>
</evidence>
<accession>A0A6A2Y3I9</accession>
<gene>
    <name evidence="2" type="ORF">F3Y22_tig00111427pilonHSYRG00376</name>
</gene>
<evidence type="ECO:0000256" key="1">
    <source>
        <dbReference type="SAM" id="MobiDB-lite"/>
    </source>
</evidence>
<evidence type="ECO:0000313" key="3">
    <source>
        <dbReference type="Proteomes" id="UP000436088"/>
    </source>
</evidence>
<reference evidence="2" key="1">
    <citation type="submission" date="2019-09" db="EMBL/GenBank/DDBJ databases">
        <title>Draft genome information of white flower Hibiscus syriacus.</title>
        <authorList>
            <person name="Kim Y.-M."/>
        </authorList>
    </citation>
    <scope>NUCLEOTIDE SEQUENCE [LARGE SCALE GENOMIC DNA]</scope>
    <source>
        <strain evidence="2">YM2019G1</strain>
    </source>
</reference>
<name>A0A6A2Y3I9_HIBSY</name>
<feature type="compositionally biased region" description="Polar residues" evidence="1">
    <location>
        <begin position="52"/>
        <end position="78"/>
    </location>
</feature>
<dbReference type="Proteomes" id="UP000436088">
    <property type="component" value="Unassembled WGS sequence"/>
</dbReference>